<dbReference type="PANTHER" id="PTHR24221">
    <property type="entry name" value="ATP-BINDING CASSETTE SUB-FAMILY B"/>
    <property type="match status" value="1"/>
</dbReference>
<dbReference type="Gene3D" id="3.40.50.300">
    <property type="entry name" value="P-loop containing nucleotide triphosphate hydrolases"/>
    <property type="match status" value="1"/>
</dbReference>
<dbReference type="InterPro" id="IPR003439">
    <property type="entry name" value="ABC_transporter-like_ATP-bd"/>
</dbReference>
<keyword evidence="6 7" id="KW-0472">Membrane</keyword>
<organism evidence="9 10">
    <name type="scientific">Pyxidicoccus parkwayensis</name>
    <dbReference type="NCBI Taxonomy" id="2813578"/>
    <lineage>
        <taxon>Bacteria</taxon>
        <taxon>Pseudomonadati</taxon>
        <taxon>Myxococcota</taxon>
        <taxon>Myxococcia</taxon>
        <taxon>Myxococcales</taxon>
        <taxon>Cystobacterineae</taxon>
        <taxon>Myxococcaceae</taxon>
        <taxon>Pyxidicoccus</taxon>
    </lineage>
</organism>
<dbReference type="PROSITE" id="PS00211">
    <property type="entry name" value="ABC_TRANSPORTER_1"/>
    <property type="match status" value="1"/>
</dbReference>
<evidence type="ECO:0000256" key="2">
    <source>
        <dbReference type="ARBA" id="ARBA00022692"/>
    </source>
</evidence>
<keyword evidence="5 7" id="KW-1133">Transmembrane helix</keyword>
<evidence type="ECO:0000256" key="4">
    <source>
        <dbReference type="ARBA" id="ARBA00022840"/>
    </source>
</evidence>
<evidence type="ECO:0000256" key="1">
    <source>
        <dbReference type="ARBA" id="ARBA00004651"/>
    </source>
</evidence>
<evidence type="ECO:0000256" key="5">
    <source>
        <dbReference type="ARBA" id="ARBA00022989"/>
    </source>
</evidence>
<dbReference type="InterPro" id="IPR039421">
    <property type="entry name" value="Type_1_exporter"/>
</dbReference>
<dbReference type="GO" id="GO:0005524">
    <property type="term" value="F:ATP binding"/>
    <property type="evidence" value="ECO:0007669"/>
    <property type="project" value="UniProtKB-KW"/>
</dbReference>
<dbReference type="Proteomes" id="UP000662747">
    <property type="component" value="Chromosome"/>
</dbReference>
<dbReference type="Pfam" id="PF00005">
    <property type="entry name" value="ABC_tran"/>
    <property type="match status" value="1"/>
</dbReference>
<feature type="transmembrane region" description="Helical" evidence="7">
    <location>
        <begin position="437"/>
        <end position="457"/>
    </location>
</feature>
<name>A0ABX7NWN5_9BACT</name>
<dbReference type="PANTHER" id="PTHR24221:SF654">
    <property type="entry name" value="ATP-BINDING CASSETTE SUB-FAMILY B MEMBER 6"/>
    <property type="match status" value="1"/>
</dbReference>
<feature type="domain" description="ABC transporter" evidence="8">
    <location>
        <begin position="519"/>
        <end position="717"/>
    </location>
</feature>
<dbReference type="Gene3D" id="1.20.1560.10">
    <property type="entry name" value="ABC transporter type 1, transmembrane domain"/>
    <property type="match status" value="1"/>
</dbReference>
<dbReference type="SUPFAM" id="SSF90123">
    <property type="entry name" value="ABC transporter transmembrane region"/>
    <property type="match status" value="1"/>
</dbReference>
<dbReference type="EMBL" id="CP071090">
    <property type="protein sequence ID" value="QSQ23279.1"/>
    <property type="molecule type" value="Genomic_DNA"/>
</dbReference>
<evidence type="ECO:0000259" key="8">
    <source>
        <dbReference type="PROSITE" id="PS50893"/>
    </source>
</evidence>
<evidence type="ECO:0000313" key="9">
    <source>
        <dbReference type="EMBL" id="QSQ23279.1"/>
    </source>
</evidence>
<dbReference type="SUPFAM" id="SSF52540">
    <property type="entry name" value="P-loop containing nucleoside triphosphate hydrolases"/>
    <property type="match status" value="1"/>
</dbReference>
<evidence type="ECO:0000256" key="3">
    <source>
        <dbReference type="ARBA" id="ARBA00022741"/>
    </source>
</evidence>
<evidence type="ECO:0000313" key="10">
    <source>
        <dbReference type="Proteomes" id="UP000662747"/>
    </source>
</evidence>
<keyword evidence="2 7" id="KW-0812">Transmembrane</keyword>
<dbReference type="RefSeq" id="WP_206724854.1">
    <property type="nucleotide sequence ID" value="NZ_CP071090.1"/>
</dbReference>
<comment type="subcellular location">
    <subcellularLocation>
        <location evidence="1">Cell membrane</location>
        <topology evidence="1">Multi-pass membrane protein</topology>
    </subcellularLocation>
</comment>
<evidence type="ECO:0000256" key="7">
    <source>
        <dbReference type="SAM" id="Phobius"/>
    </source>
</evidence>
<keyword evidence="3" id="KW-0547">Nucleotide-binding</keyword>
<reference evidence="9 10" key="1">
    <citation type="submission" date="2021-02" db="EMBL/GenBank/DDBJ databases">
        <title>De Novo genome assembly of isolated myxobacteria.</title>
        <authorList>
            <person name="Stevens D.C."/>
        </authorList>
    </citation>
    <scope>NUCLEOTIDE SEQUENCE [LARGE SCALE GENOMIC DNA]</scope>
    <source>
        <strain evidence="10">SCPEA02</strain>
    </source>
</reference>
<protein>
    <submittedName>
        <fullName evidence="9">ABC transporter ATP-binding protein</fullName>
    </submittedName>
</protein>
<dbReference type="InterPro" id="IPR036640">
    <property type="entry name" value="ABC1_TM_sf"/>
</dbReference>
<keyword evidence="4 9" id="KW-0067">ATP-binding</keyword>
<dbReference type="PROSITE" id="PS50893">
    <property type="entry name" value="ABC_TRANSPORTER_2"/>
    <property type="match status" value="1"/>
</dbReference>
<evidence type="ECO:0000256" key="6">
    <source>
        <dbReference type="ARBA" id="ARBA00023136"/>
    </source>
</evidence>
<proteinExistence type="predicted"/>
<dbReference type="InterPro" id="IPR017871">
    <property type="entry name" value="ABC_transporter-like_CS"/>
</dbReference>
<keyword evidence="10" id="KW-1185">Reference proteome</keyword>
<accession>A0ABX7NWN5</accession>
<gene>
    <name evidence="9" type="ORF">JY651_50805</name>
</gene>
<dbReference type="InterPro" id="IPR027417">
    <property type="entry name" value="P-loop_NTPase"/>
</dbReference>
<sequence>MTQSLSSLCWPVARLGEALQQLAHHSGMPGRNVPKLPVPEASLQGGEQPIGPWIESAATFLGFEAEPVGTRYAELHALLHRAGPALVQLPSDAEPRVLVLLGERRGRLRLLGPDSKVESITWSALHDALCEDIEAPVRPSVETLLEQAQVPARRRDHVRTLILGERLGTLWLDVGWLLRLPPGRAFRTQLAHAHVHRRLAMLLAAHTTQYALGLVSWWLIGKGLLLGQVDRGWLLAWAMLLLSQVPVQMLAQALSAKLSIEAGGLLKQRLLTGALRMDVEQVRGQGAGQLLGRVLEADAFEALALNGGIAGMLALLELLFAVGVLAVGVGAVPALLLLGWTALTLYGGWRCIRARQRWNDSRVGMTNDLIERMVGHRTRLAQESRERWHDGEDHALEQYQRVSEHLDRREVLLTGLMPRGWLLLGLMGLALTLALRGASPVTLAIGVGGVLLAYRAFSRLVMGLSALAESGSAWKQIAGLFHAASRTEDAAVPVFVRNSRPAEGNTLALNPRRGDDVLLEAQHLVFRYPERSTPALDGCDLRIHRGEHVLLEGRSGGGKSTLGALLAGLRQPQSGLLLLRGLDRRTLGPDRWREGVVAAPQFHENHVFSGTLAFNLLMSRAWPPKPEDLELAAAVCEELGLGDLLARMPAGLMQIVGETGWQLSHGERSRLFIARALIQQADLLVLDESFAALDPETLRRCYQCVAARVPSLLVIAHP</sequence>